<evidence type="ECO:0000259" key="5">
    <source>
        <dbReference type="PROSITE" id="PS50888"/>
    </source>
</evidence>
<dbReference type="Pfam" id="PF00010">
    <property type="entry name" value="HLH"/>
    <property type="match status" value="1"/>
</dbReference>
<dbReference type="SMART" id="SM00353">
    <property type="entry name" value="HLH"/>
    <property type="match status" value="1"/>
</dbReference>
<evidence type="ECO:0000256" key="3">
    <source>
        <dbReference type="ARBA" id="ARBA00023163"/>
    </source>
</evidence>
<evidence type="ECO:0000256" key="4">
    <source>
        <dbReference type="ARBA" id="ARBA00023242"/>
    </source>
</evidence>
<reference evidence="6" key="1">
    <citation type="submission" date="2022-03" db="EMBL/GenBank/DDBJ databases">
        <authorList>
            <person name="Alioto T."/>
            <person name="Alioto T."/>
            <person name="Gomez Garrido J."/>
        </authorList>
    </citation>
    <scope>NUCLEOTIDE SEQUENCE</scope>
</reference>
<dbReference type="EMBL" id="OW240918">
    <property type="protein sequence ID" value="CAH2306321.1"/>
    <property type="molecule type" value="Genomic_DNA"/>
</dbReference>
<organism evidence="6 7">
    <name type="scientific">Pelobates cultripes</name>
    <name type="common">Western spadefoot toad</name>
    <dbReference type="NCBI Taxonomy" id="61616"/>
    <lineage>
        <taxon>Eukaryota</taxon>
        <taxon>Metazoa</taxon>
        <taxon>Chordata</taxon>
        <taxon>Craniata</taxon>
        <taxon>Vertebrata</taxon>
        <taxon>Euteleostomi</taxon>
        <taxon>Amphibia</taxon>
        <taxon>Batrachia</taxon>
        <taxon>Anura</taxon>
        <taxon>Pelobatoidea</taxon>
        <taxon>Pelobatidae</taxon>
        <taxon>Pelobates</taxon>
    </lineage>
</organism>
<keyword evidence="2" id="KW-0238">DNA-binding</keyword>
<dbReference type="AlphaFoldDB" id="A0AAD1WHY2"/>
<keyword evidence="3" id="KW-0804">Transcription</keyword>
<dbReference type="InterPro" id="IPR011598">
    <property type="entry name" value="bHLH_dom"/>
</dbReference>
<name>A0AAD1WHY2_PELCU</name>
<dbReference type="GO" id="GO:0000977">
    <property type="term" value="F:RNA polymerase II transcription regulatory region sequence-specific DNA binding"/>
    <property type="evidence" value="ECO:0007669"/>
    <property type="project" value="TreeGrafter"/>
</dbReference>
<evidence type="ECO:0000256" key="1">
    <source>
        <dbReference type="ARBA" id="ARBA00023015"/>
    </source>
</evidence>
<dbReference type="GO" id="GO:0046983">
    <property type="term" value="F:protein dimerization activity"/>
    <property type="evidence" value="ECO:0007669"/>
    <property type="project" value="InterPro"/>
</dbReference>
<protein>
    <submittedName>
        <fullName evidence="6">Pancreas transcription factor 1 subunit alpha-like</fullName>
    </submittedName>
</protein>
<proteinExistence type="predicted"/>
<dbReference type="CDD" id="cd11416">
    <property type="entry name" value="bHLH_TS_ceHLH13_like"/>
    <property type="match status" value="1"/>
</dbReference>
<dbReference type="FunFam" id="4.10.280.10:FF:000035">
    <property type="entry name" value="Pancreas-specific transcription factor 1a"/>
    <property type="match status" value="1"/>
</dbReference>
<dbReference type="Proteomes" id="UP001295444">
    <property type="component" value="Chromosome 07"/>
</dbReference>
<feature type="domain" description="BHLH" evidence="5">
    <location>
        <begin position="85"/>
        <end position="137"/>
    </location>
</feature>
<keyword evidence="1" id="KW-0805">Transcription regulation</keyword>
<dbReference type="SUPFAM" id="SSF47459">
    <property type="entry name" value="HLH, helix-loop-helix DNA-binding domain"/>
    <property type="match status" value="1"/>
</dbReference>
<dbReference type="PROSITE" id="PS50888">
    <property type="entry name" value="BHLH"/>
    <property type="match status" value="1"/>
</dbReference>
<dbReference type="GO" id="GO:0032502">
    <property type="term" value="P:developmental process"/>
    <property type="evidence" value="ECO:0007669"/>
    <property type="project" value="TreeGrafter"/>
</dbReference>
<evidence type="ECO:0000313" key="7">
    <source>
        <dbReference type="Proteomes" id="UP001295444"/>
    </source>
</evidence>
<dbReference type="GO" id="GO:0000981">
    <property type="term" value="F:DNA-binding transcription factor activity, RNA polymerase II-specific"/>
    <property type="evidence" value="ECO:0007669"/>
    <property type="project" value="TreeGrafter"/>
</dbReference>
<dbReference type="PANTHER" id="PTHR23349:SF97">
    <property type="entry name" value="BHLH DOMAIN-CONTAINING PROTEIN"/>
    <property type="match status" value="1"/>
</dbReference>
<gene>
    <name evidence="6" type="ORF">PECUL_23A028012</name>
</gene>
<dbReference type="InterPro" id="IPR050283">
    <property type="entry name" value="E-box_TF_Regulators"/>
</dbReference>
<dbReference type="Gene3D" id="4.10.280.10">
    <property type="entry name" value="Helix-loop-helix DNA-binding domain"/>
    <property type="match status" value="1"/>
</dbReference>
<dbReference type="PANTHER" id="PTHR23349">
    <property type="entry name" value="BASIC HELIX-LOOP-HELIX TRANSCRIPTION FACTOR, TWIST"/>
    <property type="match status" value="1"/>
</dbReference>
<accession>A0AAD1WHY2</accession>
<evidence type="ECO:0000256" key="2">
    <source>
        <dbReference type="ARBA" id="ARBA00023125"/>
    </source>
</evidence>
<keyword evidence="7" id="KW-1185">Reference proteome</keyword>
<dbReference type="InterPro" id="IPR036638">
    <property type="entry name" value="HLH_DNA-bd_sf"/>
</dbReference>
<keyword evidence="4" id="KW-0539">Nucleus</keyword>
<evidence type="ECO:0000313" key="6">
    <source>
        <dbReference type="EMBL" id="CAH2306321.1"/>
    </source>
</evidence>
<sequence length="201" mass="22615">MMEEIVWDTQELDESQLWSQIDHTFESQSVLDHCLLDFIASAGPLPPQPLLPQLSPDISFPMANLDIEGDISTEGCSCPSVPGKVLRQAANVRERRRMLSINSAFEELRNRVPTFPYEKRLSKIDTLRLAIAYIALLSDILTSGIDPKSYVNEFVRNGSSGAYSAIWNTSGFFVVLFYIQDAEVVLSPSCTPYFIITFRNE</sequence>